<dbReference type="PANTHER" id="PTHR43386:SF1">
    <property type="entry name" value="D,D-DIPEPTIDE TRANSPORT SYSTEM PERMEASE PROTEIN DDPC-RELATED"/>
    <property type="match status" value="1"/>
</dbReference>
<feature type="transmembrane region" description="Helical" evidence="7">
    <location>
        <begin position="9"/>
        <end position="31"/>
    </location>
</feature>
<feature type="transmembrane region" description="Helical" evidence="7">
    <location>
        <begin position="238"/>
        <end position="259"/>
    </location>
</feature>
<evidence type="ECO:0000256" key="3">
    <source>
        <dbReference type="ARBA" id="ARBA00022475"/>
    </source>
</evidence>
<sequence>MNKKTKGNAFLYIGGASTLVMTVLILVGLVWTPYSPTEMDPSAMTCPPSLAHLLGTDNFGRDIFSRVLEGAGTSFLIAVCVVAIGCAAGTLMGALCGYYGGIPDLVLTRVCDAITAFPSFLLALVIVSVAGKGTYNVVLALGILFIPSFARVVRGEFARCRDLNYIRSARLMGVGDGRILFCHILPNTRAVLLPAITIGFNNAILSEASMSYLGIGIQPPQASLGSMLSDSQTYLGSAPWYALSVGGTMVLMILGFSLLSEGLQQRARRN</sequence>
<dbReference type="PROSITE" id="PS50928">
    <property type="entry name" value="ABC_TM1"/>
    <property type="match status" value="1"/>
</dbReference>
<comment type="similarity">
    <text evidence="7">Belongs to the binding-protein-dependent transport system permease family.</text>
</comment>
<evidence type="ECO:0000256" key="6">
    <source>
        <dbReference type="ARBA" id="ARBA00023136"/>
    </source>
</evidence>
<feature type="transmembrane region" description="Helical" evidence="7">
    <location>
        <begin position="75"/>
        <end position="98"/>
    </location>
</feature>
<evidence type="ECO:0000256" key="5">
    <source>
        <dbReference type="ARBA" id="ARBA00022989"/>
    </source>
</evidence>
<keyword evidence="3" id="KW-1003">Cell membrane</keyword>
<evidence type="ECO:0000256" key="1">
    <source>
        <dbReference type="ARBA" id="ARBA00004651"/>
    </source>
</evidence>
<dbReference type="InterPro" id="IPR000515">
    <property type="entry name" value="MetI-like"/>
</dbReference>
<keyword evidence="6 7" id="KW-0472">Membrane</keyword>
<dbReference type="GO" id="GO:0055085">
    <property type="term" value="P:transmembrane transport"/>
    <property type="evidence" value="ECO:0007669"/>
    <property type="project" value="InterPro"/>
</dbReference>
<dbReference type="CDD" id="cd06261">
    <property type="entry name" value="TM_PBP2"/>
    <property type="match status" value="1"/>
</dbReference>
<evidence type="ECO:0000256" key="2">
    <source>
        <dbReference type="ARBA" id="ARBA00022448"/>
    </source>
</evidence>
<dbReference type="GO" id="GO:0005886">
    <property type="term" value="C:plasma membrane"/>
    <property type="evidence" value="ECO:0007669"/>
    <property type="project" value="UniProtKB-SubCell"/>
</dbReference>
<dbReference type="Gene3D" id="1.10.3720.10">
    <property type="entry name" value="MetI-like"/>
    <property type="match status" value="1"/>
</dbReference>
<evidence type="ECO:0000256" key="4">
    <source>
        <dbReference type="ARBA" id="ARBA00022692"/>
    </source>
</evidence>
<keyword evidence="5 7" id="KW-1133">Transmembrane helix</keyword>
<dbReference type="EMBL" id="DWWJ01000068">
    <property type="protein sequence ID" value="HJC40604.1"/>
    <property type="molecule type" value="Genomic_DNA"/>
</dbReference>
<evidence type="ECO:0000313" key="10">
    <source>
        <dbReference type="Proteomes" id="UP000823882"/>
    </source>
</evidence>
<reference evidence="9" key="1">
    <citation type="journal article" date="2021" name="PeerJ">
        <title>Extensive microbial diversity within the chicken gut microbiome revealed by metagenomics and culture.</title>
        <authorList>
            <person name="Gilroy R."/>
            <person name="Ravi A."/>
            <person name="Getino M."/>
            <person name="Pursley I."/>
            <person name="Horton D.L."/>
            <person name="Alikhan N.F."/>
            <person name="Baker D."/>
            <person name="Gharbi K."/>
            <person name="Hall N."/>
            <person name="Watson M."/>
            <person name="Adriaenssens E.M."/>
            <person name="Foster-Nyarko E."/>
            <person name="Jarju S."/>
            <person name="Secka A."/>
            <person name="Antonio M."/>
            <person name="Oren A."/>
            <person name="Chaudhuri R.R."/>
            <person name="La Ragione R."/>
            <person name="Hildebrand F."/>
            <person name="Pallen M.J."/>
        </authorList>
    </citation>
    <scope>NUCLEOTIDE SEQUENCE</scope>
    <source>
        <strain evidence="9">CHK186-1790</strain>
    </source>
</reference>
<dbReference type="PANTHER" id="PTHR43386">
    <property type="entry name" value="OLIGOPEPTIDE TRANSPORT SYSTEM PERMEASE PROTEIN APPC"/>
    <property type="match status" value="1"/>
</dbReference>
<reference evidence="9" key="2">
    <citation type="submission" date="2021-04" db="EMBL/GenBank/DDBJ databases">
        <authorList>
            <person name="Gilroy R."/>
        </authorList>
    </citation>
    <scope>NUCLEOTIDE SEQUENCE</scope>
    <source>
        <strain evidence="9">CHK186-1790</strain>
    </source>
</reference>
<keyword evidence="2 7" id="KW-0813">Transport</keyword>
<evidence type="ECO:0000259" key="8">
    <source>
        <dbReference type="PROSITE" id="PS50928"/>
    </source>
</evidence>
<feature type="transmembrane region" description="Helical" evidence="7">
    <location>
        <begin position="135"/>
        <end position="153"/>
    </location>
</feature>
<dbReference type="AlphaFoldDB" id="A0A9D2T004"/>
<gene>
    <name evidence="9" type="ORF">H9701_03500</name>
</gene>
<dbReference type="SUPFAM" id="SSF161098">
    <property type="entry name" value="MetI-like"/>
    <property type="match status" value="1"/>
</dbReference>
<proteinExistence type="inferred from homology"/>
<comment type="subcellular location">
    <subcellularLocation>
        <location evidence="1 7">Cell membrane</location>
        <topology evidence="1 7">Multi-pass membrane protein</topology>
    </subcellularLocation>
</comment>
<keyword evidence="4 7" id="KW-0812">Transmembrane</keyword>
<dbReference type="Proteomes" id="UP000823882">
    <property type="component" value="Unassembled WGS sequence"/>
</dbReference>
<protein>
    <submittedName>
        <fullName evidence="9">ABC transporter permease</fullName>
    </submittedName>
</protein>
<feature type="domain" description="ABC transmembrane type-1" evidence="8">
    <location>
        <begin position="71"/>
        <end position="260"/>
    </location>
</feature>
<feature type="transmembrane region" description="Helical" evidence="7">
    <location>
        <begin position="110"/>
        <end position="129"/>
    </location>
</feature>
<dbReference type="Pfam" id="PF00528">
    <property type="entry name" value="BPD_transp_1"/>
    <property type="match status" value="1"/>
</dbReference>
<dbReference type="InterPro" id="IPR050366">
    <property type="entry name" value="BP-dependent_transpt_permease"/>
</dbReference>
<organism evidence="9 10">
    <name type="scientific">Candidatus Intestinimonas pullistercoris</name>
    <dbReference type="NCBI Taxonomy" id="2838623"/>
    <lineage>
        <taxon>Bacteria</taxon>
        <taxon>Bacillati</taxon>
        <taxon>Bacillota</taxon>
        <taxon>Clostridia</taxon>
        <taxon>Eubacteriales</taxon>
        <taxon>Intestinimonas</taxon>
    </lineage>
</organism>
<comment type="caution">
    <text evidence="9">The sequence shown here is derived from an EMBL/GenBank/DDBJ whole genome shotgun (WGS) entry which is preliminary data.</text>
</comment>
<dbReference type="InterPro" id="IPR035906">
    <property type="entry name" value="MetI-like_sf"/>
</dbReference>
<name>A0A9D2T004_9FIRM</name>
<accession>A0A9D2T004</accession>
<evidence type="ECO:0000313" key="9">
    <source>
        <dbReference type="EMBL" id="HJC40604.1"/>
    </source>
</evidence>
<evidence type="ECO:0000256" key="7">
    <source>
        <dbReference type="RuleBase" id="RU363032"/>
    </source>
</evidence>